<dbReference type="InterPro" id="IPR027417">
    <property type="entry name" value="P-loop_NTPase"/>
</dbReference>
<comment type="caution">
    <text evidence="4">The sequence shown here is derived from an EMBL/GenBank/DDBJ whole genome shotgun (WGS) entry which is preliminary data.</text>
</comment>
<organism evidence="4 5">
    <name type="scientific">Lasiodiplodia theobromae</name>
    <dbReference type="NCBI Taxonomy" id="45133"/>
    <lineage>
        <taxon>Eukaryota</taxon>
        <taxon>Fungi</taxon>
        <taxon>Dikarya</taxon>
        <taxon>Ascomycota</taxon>
        <taxon>Pezizomycotina</taxon>
        <taxon>Dothideomycetes</taxon>
        <taxon>Dothideomycetes incertae sedis</taxon>
        <taxon>Botryosphaeriales</taxon>
        <taxon>Botryosphaeriaceae</taxon>
        <taxon>Lasiodiplodia</taxon>
    </lineage>
</organism>
<dbReference type="Pfam" id="PF24883">
    <property type="entry name" value="NPHP3_N"/>
    <property type="match status" value="1"/>
</dbReference>
<evidence type="ECO:0000313" key="5">
    <source>
        <dbReference type="Proteomes" id="UP000325902"/>
    </source>
</evidence>
<evidence type="ECO:0000259" key="3">
    <source>
        <dbReference type="Pfam" id="PF25053"/>
    </source>
</evidence>
<dbReference type="EMBL" id="VCHE01000001">
    <property type="protein sequence ID" value="KAB2581271.1"/>
    <property type="molecule type" value="Genomic_DNA"/>
</dbReference>
<evidence type="ECO:0000313" key="4">
    <source>
        <dbReference type="EMBL" id="KAB2581271.1"/>
    </source>
</evidence>
<dbReference type="SUPFAM" id="SSF52540">
    <property type="entry name" value="P-loop containing nucleoside triphosphate hydrolases"/>
    <property type="match status" value="1"/>
</dbReference>
<dbReference type="AlphaFoldDB" id="A0A5N5DV48"/>
<protein>
    <recommendedName>
        <fullName evidence="6">Vegetative incompatibility protein HET-E-1</fullName>
    </recommendedName>
</protein>
<gene>
    <name evidence="4" type="ORF">DBV05_g261</name>
</gene>
<reference evidence="4 5" key="1">
    <citation type="journal article" date="2019" name="Sci. Rep.">
        <title>A multi-omics analysis of the grapevine pathogen Lasiodiplodia theobromae reveals that temperature affects the expression of virulence- and pathogenicity-related genes.</title>
        <authorList>
            <person name="Felix C."/>
            <person name="Meneses R."/>
            <person name="Goncalves M.F.M."/>
            <person name="Tilleman L."/>
            <person name="Duarte A.S."/>
            <person name="Jorrin-Novo J.V."/>
            <person name="Van de Peer Y."/>
            <person name="Deforce D."/>
            <person name="Van Nieuwerburgh F."/>
            <person name="Esteves A.C."/>
            <person name="Alves A."/>
        </authorList>
    </citation>
    <scope>NUCLEOTIDE SEQUENCE [LARGE SCALE GENOMIC DNA]</scope>
    <source>
        <strain evidence="4 5">LA-SOL3</strain>
    </source>
</reference>
<feature type="domain" description="DUF7791" evidence="3">
    <location>
        <begin position="223"/>
        <end position="352"/>
    </location>
</feature>
<feature type="domain" description="Nephrocystin 3-like N-terminal" evidence="2">
    <location>
        <begin position="1"/>
        <end position="103"/>
    </location>
</feature>
<evidence type="ECO:0008006" key="6">
    <source>
        <dbReference type="Google" id="ProtNLM"/>
    </source>
</evidence>
<accession>A0A5N5DV48</accession>
<proteinExistence type="predicted"/>
<dbReference type="OrthoDB" id="443402at2759"/>
<dbReference type="Pfam" id="PF25053">
    <property type="entry name" value="DUF7791"/>
    <property type="match status" value="1"/>
</dbReference>
<sequence length="624" mass="71691">MLRSLLFDILKQAPALIPTAFPSRWDEENIDSALLGEAWDLDELLQAFKRLADQQIETIKICLFVDGLDEFDASDPSVRLEHLLELIDELGASPRIKLCISSRTWNEFEEYFKLSQWKFYLHDLTKTDIERLINKRMSANAKFQELRKKNPAGCERLFSEIAERAKGVILWVVLVIDQLLSEARINGTMEDLYEELVQFPPELKDYFKLMWGRIKHKNKAARVLRVTSEAVEPLSLLALHFLEQGWRDSDFVEDPEFPTITDSELEEIHGRMTIRLEKYAKDLLQVQPVDPDGDSFLKHRVDFLHRTVVDFLRSEDMAEEIKDLSIQDEPTFEPAVALCKISLALVKSLQLPQGLGHACGTKRLNSFFALVDQVMFYAGAAEQPRPPQPQTNILDELDRFNIAQTKDLSVHWTNRREPAKGLLQEYGGNSFLALAIQMNLRLYVAGKLDKDPNLVGAKKNRPLLDYALRPNIITPLLGNRLRLLDKDQPINTKMVGLLLSKGGDPNQEIHIYDYQTPWSLFLTKCYEKHAAIKKRKLERSAWCHALALLIENGADVDRKCITYVVQSEGQRAKETKMRVDEVIVHAFAADEVANLQSLVDTKRKERETAKRQWSVSWVVERLFG</sequence>
<name>A0A5N5DV48_9PEZI</name>
<keyword evidence="5" id="KW-1185">Reference proteome</keyword>
<dbReference type="InterPro" id="IPR056884">
    <property type="entry name" value="NPHP3-like_N"/>
</dbReference>
<evidence type="ECO:0000259" key="2">
    <source>
        <dbReference type="Pfam" id="PF24883"/>
    </source>
</evidence>
<dbReference type="PANTHER" id="PTHR10039:SF5">
    <property type="entry name" value="NACHT DOMAIN-CONTAINING PROTEIN"/>
    <property type="match status" value="1"/>
</dbReference>
<keyword evidence="1" id="KW-0677">Repeat</keyword>
<dbReference type="Proteomes" id="UP000325902">
    <property type="component" value="Unassembled WGS sequence"/>
</dbReference>
<dbReference type="InterPro" id="IPR056693">
    <property type="entry name" value="DUF7791"/>
</dbReference>
<dbReference type="PANTHER" id="PTHR10039">
    <property type="entry name" value="AMELOGENIN"/>
    <property type="match status" value="1"/>
</dbReference>
<evidence type="ECO:0000256" key="1">
    <source>
        <dbReference type="ARBA" id="ARBA00022737"/>
    </source>
</evidence>